<dbReference type="Proteomes" id="UP000190648">
    <property type="component" value="Unassembled WGS sequence"/>
</dbReference>
<keyword evidence="2" id="KW-1185">Reference proteome</keyword>
<gene>
    <name evidence="1" type="ORF">AV530_019550</name>
</gene>
<sequence length="112" mass="13082">MVWDQWEKRRDAVTDPDTLCSDELQPVDASSHRLSKLESEEDVDNIPYMENSESYHGICIEGSFCGSKRRNYSRYQLFSIKRREEEDKTTLVWKSSAEWPSQGVLLLQPVSH</sequence>
<protein>
    <submittedName>
        <fullName evidence="1">Uncharacterized protein</fullName>
    </submittedName>
</protein>
<accession>A0A1V4JE72</accession>
<organism evidence="1 2">
    <name type="scientific">Patagioenas fasciata monilis</name>
    <dbReference type="NCBI Taxonomy" id="372326"/>
    <lineage>
        <taxon>Eukaryota</taxon>
        <taxon>Metazoa</taxon>
        <taxon>Chordata</taxon>
        <taxon>Craniata</taxon>
        <taxon>Vertebrata</taxon>
        <taxon>Euteleostomi</taxon>
        <taxon>Archelosauria</taxon>
        <taxon>Archosauria</taxon>
        <taxon>Dinosauria</taxon>
        <taxon>Saurischia</taxon>
        <taxon>Theropoda</taxon>
        <taxon>Coelurosauria</taxon>
        <taxon>Aves</taxon>
        <taxon>Neognathae</taxon>
        <taxon>Neoaves</taxon>
        <taxon>Columbimorphae</taxon>
        <taxon>Columbiformes</taxon>
        <taxon>Columbidae</taxon>
        <taxon>Patagioenas</taxon>
    </lineage>
</organism>
<dbReference type="EMBL" id="LSYS01007908">
    <property type="protein sequence ID" value="OPJ70400.1"/>
    <property type="molecule type" value="Genomic_DNA"/>
</dbReference>
<reference evidence="1 2" key="1">
    <citation type="submission" date="2016-02" db="EMBL/GenBank/DDBJ databases">
        <title>Band-tailed pigeon sequencing and assembly.</title>
        <authorList>
            <person name="Soares A.E."/>
            <person name="Novak B.J."/>
            <person name="Rice E.S."/>
            <person name="O'Connell B."/>
            <person name="Chang D."/>
            <person name="Weber S."/>
            <person name="Shapiro B."/>
        </authorList>
    </citation>
    <scope>NUCLEOTIDE SEQUENCE [LARGE SCALE GENOMIC DNA]</scope>
    <source>
        <strain evidence="1">BTP2013</strain>
        <tissue evidence="1">Blood</tissue>
    </source>
</reference>
<evidence type="ECO:0000313" key="2">
    <source>
        <dbReference type="Proteomes" id="UP000190648"/>
    </source>
</evidence>
<evidence type="ECO:0000313" key="1">
    <source>
        <dbReference type="EMBL" id="OPJ70400.1"/>
    </source>
</evidence>
<proteinExistence type="predicted"/>
<dbReference type="AlphaFoldDB" id="A0A1V4JE72"/>
<name>A0A1V4JE72_PATFA</name>
<comment type="caution">
    <text evidence="1">The sequence shown here is derived from an EMBL/GenBank/DDBJ whole genome shotgun (WGS) entry which is preliminary data.</text>
</comment>